<evidence type="ECO:0000313" key="2">
    <source>
        <dbReference type="Proteomes" id="UP000585507"/>
    </source>
</evidence>
<dbReference type="Proteomes" id="UP000585507">
    <property type="component" value="Unassembled WGS sequence"/>
</dbReference>
<name>A0A7W8U918_9HYPH</name>
<gene>
    <name evidence="1" type="ORF">GGD55_001641</name>
</gene>
<keyword evidence="2" id="KW-1185">Reference proteome</keyword>
<proteinExistence type="predicted"/>
<sequence>MSLQHDTATSRKNAVSLRAGGFTFAMRQMFAPLIHQVSEGHHARKIAQARRATEREIATLPANLRRDLGLTDTAVIERERS</sequence>
<evidence type="ECO:0008006" key="3">
    <source>
        <dbReference type="Google" id="ProtNLM"/>
    </source>
</evidence>
<accession>A0A7W8U918</accession>
<organism evidence="1 2">
    <name type="scientific">Rhizobium giardinii</name>
    <dbReference type="NCBI Taxonomy" id="56731"/>
    <lineage>
        <taxon>Bacteria</taxon>
        <taxon>Pseudomonadati</taxon>
        <taxon>Pseudomonadota</taxon>
        <taxon>Alphaproteobacteria</taxon>
        <taxon>Hyphomicrobiales</taxon>
        <taxon>Rhizobiaceae</taxon>
        <taxon>Rhizobium/Agrobacterium group</taxon>
        <taxon>Rhizobium</taxon>
    </lineage>
</organism>
<reference evidence="1 2" key="1">
    <citation type="submission" date="2020-08" db="EMBL/GenBank/DDBJ databases">
        <title>Genomic Encyclopedia of Type Strains, Phase IV (KMG-V): Genome sequencing to study the core and pangenomes of soil and plant-associated prokaryotes.</title>
        <authorList>
            <person name="Whitman W."/>
        </authorList>
    </citation>
    <scope>NUCLEOTIDE SEQUENCE [LARGE SCALE GENOMIC DNA]</scope>
    <source>
        <strain evidence="1 2">SEMIA 4084</strain>
    </source>
</reference>
<protein>
    <recommendedName>
        <fullName evidence="3">DUF1127 domain-containing protein</fullName>
    </recommendedName>
</protein>
<dbReference type="RefSeq" id="WP_018324472.1">
    <property type="nucleotide sequence ID" value="NZ_JACHBK010000003.1"/>
</dbReference>
<evidence type="ECO:0000313" key="1">
    <source>
        <dbReference type="EMBL" id="MBB5534958.1"/>
    </source>
</evidence>
<dbReference type="EMBL" id="JACHBK010000003">
    <property type="protein sequence ID" value="MBB5534958.1"/>
    <property type="molecule type" value="Genomic_DNA"/>
</dbReference>
<comment type="caution">
    <text evidence="1">The sequence shown here is derived from an EMBL/GenBank/DDBJ whole genome shotgun (WGS) entry which is preliminary data.</text>
</comment>
<dbReference type="AlphaFoldDB" id="A0A7W8U918"/>